<gene>
    <name evidence="1" type="ORF">pFRL3_21</name>
</gene>
<accession>V9Z3V8</accession>
<dbReference type="EMBL" id="KF602048">
    <property type="protein sequence ID" value="AHE38798.1"/>
    <property type="molecule type" value="Genomic_DNA"/>
</dbReference>
<protein>
    <submittedName>
        <fullName evidence="1">Uncharacterized protein</fullName>
    </submittedName>
</protein>
<sequence>MLQLRLVNENGYTVTIPGHETVVTVSDEVADATEKFLLGEPAEMDAAFWRQVAREHAEALGGEDTINGRIALAKVGYHDARRYRVQRTRL</sequence>
<keyword evidence="1" id="KW-0614">Plasmid</keyword>
<geneLocation type="plasmid" evidence="1">
    <name>pFRL3</name>
</geneLocation>
<reference evidence="1" key="1">
    <citation type="submission" date="2013-09" db="EMBL/GenBank/DDBJ databases">
        <title>Complete nucleotide sequence of Streptomyces linear plasmid pFRL3.</title>
        <authorList>
            <person name="Chen Z."/>
            <person name="Fang P."/>
            <person name="Qin Z."/>
        </authorList>
    </citation>
    <scope>NUCLEOTIDE SEQUENCE</scope>
    <source>
        <plasmid evidence="1">pFRL3</plasmid>
    </source>
</reference>
<proteinExistence type="predicted"/>
<dbReference type="RefSeq" id="WP_024126180.1">
    <property type="nucleotide sequence ID" value="NC_023283.1"/>
</dbReference>
<name>V9Z3V8_9ACTN</name>
<dbReference type="AlphaFoldDB" id="V9Z3V8"/>
<organism evidence="1">
    <name type="scientific">Streptomyces sp. FR1</name>
    <dbReference type="NCBI Taxonomy" id="349971"/>
    <lineage>
        <taxon>Bacteria</taxon>
        <taxon>Bacillati</taxon>
        <taxon>Actinomycetota</taxon>
        <taxon>Actinomycetes</taxon>
        <taxon>Kitasatosporales</taxon>
        <taxon>Streptomycetaceae</taxon>
        <taxon>Streptomyces</taxon>
    </lineage>
</organism>
<evidence type="ECO:0000313" key="1">
    <source>
        <dbReference type="EMBL" id="AHE38798.1"/>
    </source>
</evidence>